<dbReference type="Proteomes" id="UP000598032">
    <property type="component" value="Unassembled WGS sequence"/>
</dbReference>
<organism evidence="8 9">
    <name type="scientific">Paraburkholderia metrosideri</name>
    <dbReference type="NCBI Taxonomy" id="580937"/>
    <lineage>
        <taxon>Bacteria</taxon>
        <taxon>Pseudomonadati</taxon>
        <taxon>Pseudomonadota</taxon>
        <taxon>Betaproteobacteria</taxon>
        <taxon>Burkholderiales</taxon>
        <taxon>Burkholderiaceae</taxon>
        <taxon>Paraburkholderia</taxon>
    </lineage>
</organism>
<evidence type="ECO:0000256" key="6">
    <source>
        <dbReference type="ARBA" id="ARBA00023288"/>
    </source>
</evidence>
<keyword evidence="4 7" id="KW-0472">Membrane</keyword>
<evidence type="ECO:0000256" key="4">
    <source>
        <dbReference type="ARBA" id="ARBA00023136"/>
    </source>
</evidence>
<proteinExistence type="inferred from homology"/>
<sequence length="317" mass="34123">MSENEQNQSGGAPSAANTRGFTLQRKRRWPWIAGGTVIALIAITALAAVRNSNDGSTIGDAGSTVEVAYLESNPAEQAIVEYISTTLGPAHHVKVKGISLSDSTQINRSVSDGKIAGTIFQHKYWLGQVMEANPSFKEEPGTGPIFHWIFGVWSDKYRSVNDLPDGAKISVPSDPANQAQALWLLEKIGLIKLRDGVQPWSAGLNDIAQNPHHFSWVQLDLAAQPRGLASLDAVIGYAESFLAAGIPQSKLIYNPKSPDQFASVLTIGTRYKDTENVKNLIAAFNDPRLQTFIANDPRTRPIVLPTTTSAAGTHSAG</sequence>
<reference evidence="8 9" key="1">
    <citation type="submission" date="2020-10" db="EMBL/GenBank/DDBJ databases">
        <authorList>
            <person name="Peeters C."/>
        </authorList>
    </citation>
    <scope>NUCLEOTIDE SEQUENCE [LARGE SCALE GENOMIC DNA]</scope>
    <source>
        <strain evidence="8 9">LMG 28140</strain>
    </source>
</reference>
<name>A0ABN7I0E5_9BURK</name>
<keyword evidence="6" id="KW-0449">Lipoprotein</keyword>
<keyword evidence="7" id="KW-1133">Transmembrane helix</keyword>
<evidence type="ECO:0000313" key="9">
    <source>
        <dbReference type="Proteomes" id="UP000598032"/>
    </source>
</evidence>
<dbReference type="PANTHER" id="PTHR30429">
    <property type="entry name" value="D-METHIONINE-BINDING LIPOPROTEIN METQ"/>
    <property type="match status" value="1"/>
</dbReference>
<evidence type="ECO:0008006" key="10">
    <source>
        <dbReference type="Google" id="ProtNLM"/>
    </source>
</evidence>
<gene>
    <name evidence="8" type="ORF">LMG28140_04426</name>
</gene>
<comment type="subcellular location">
    <subcellularLocation>
        <location evidence="1">Membrane</location>
        <topology evidence="1">Lipid-anchor</topology>
    </subcellularLocation>
</comment>
<dbReference type="InterPro" id="IPR004872">
    <property type="entry name" value="Lipoprotein_NlpA"/>
</dbReference>
<dbReference type="RefSeq" id="WP_201644383.1">
    <property type="nucleotide sequence ID" value="NZ_CAJHCP010000009.1"/>
</dbReference>
<evidence type="ECO:0000313" key="8">
    <source>
        <dbReference type="EMBL" id="CAD6547121.1"/>
    </source>
</evidence>
<feature type="transmembrane region" description="Helical" evidence="7">
    <location>
        <begin position="29"/>
        <end position="49"/>
    </location>
</feature>
<dbReference type="EMBL" id="CAJHCP010000009">
    <property type="protein sequence ID" value="CAD6547121.1"/>
    <property type="molecule type" value="Genomic_DNA"/>
</dbReference>
<keyword evidence="5" id="KW-0564">Palmitate</keyword>
<keyword evidence="7" id="KW-0812">Transmembrane</keyword>
<evidence type="ECO:0000256" key="3">
    <source>
        <dbReference type="ARBA" id="ARBA00022729"/>
    </source>
</evidence>
<evidence type="ECO:0000256" key="7">
    <source>
        <dbReference type="SAM" id="Phobius"/>
    </source>
</evidence>
<keyword evidence="9" id="KW-1185">Reference proteome</keyword>
<dbReference type="Gene3D" id="3.40.190.10">
    <property type="entry name" value="Periplasmic binding protein-like II"/>
    <property type="match status" value="2"/>
</dbReference>
<comment type="caution">
    <text evidence="8">The sequence shown here is derived from an EMBL/GenBank/DDBJ whole genome shotgun (WGS) entry which is preliminary data.</text>
</comment>
<evidence type="ECO:0000256" key="5">
    <source>
        <dbReference type="ARBA" id="ARBA00023139"/>
    </source>
</evidence>
<protein>
    <recommendedName>
        <fullName evidence="10">Metal ABC transporter substrate-binding protein</fullName>
    </recommendedName>
</protein>
<comment type="similarity">
    <text evidence="2">Belongs to the NlpA lipoprotein family.</text>
</comment>
<evidence type="ECO:0000256" key="1">
    <source>
        <dbReference type="ARBA" id="ARBA00004635"/>
    </source>
</evidence>
<dbReference type="Pfam" id="PF03180">
    <property type="entry name" value="Lipoprotein_9"/>
    <property type="match status" value="1"/>
</dbReference>
<dbReference type="PANTHER" id="PTHR30429:SF1">
    <property type="entry name" value="D-METHIONINE-BINDING LIPOPROTEIN METQ-RELATED"/>
    <property type="match status" value="1"/>
</dbReference>
<dbReference type="SUPFAM" id="SSF53850">
    <property type="entry name" value="Periplasmic binding protein-like II"/>
    <property type="match status" value="1"/>
</dbReference>
<accession>A0ABN7I0E5</accession>
<evidence type="ECO:0000256" key="2">
    <source>
        <dbReference type="ARBA" id="ARBA00008973"/>
    </source>
</evidence>
<keyword evidence="3" id="KW-0732">Signal</keyword>